<gene>
    <name evidence="4" type="ORF">TVAG_475380</name>
</gene>
<dbReference type="AlphaFoldDB" id="A2EM45"/>
<dbReference type="InterPro" id="IPR036770">
    <property type="entry name" value="Ankyrin_rpt-contain_sf"/>
</dbReference>
<evidence type="ECO:0000256" key="3">
    <source>
        <dbReference type="PROSITE-ProRule" id="PRU00023"/>
    </source>
</evidence>
<sequence>MNAVVNLFDSRGMSPLMIAASNDNADMVKVLLSHHADKNVVNKDGKTARDYALASDAKSVLALL</sequence>
<evidence type="ECO:0000313" key="5">
    <source>
        <dbReference type="Proteomes" id="UP000001542"/>
    </source>
</evidence>
<evidence type="ECO:0000313" key="4">
    <source>
        <dbReference type="EMBL" id="EAY06304.1"/>
    </source>
</evidence>
<dbReference type="SMART" id="SM00248">
    <property type="entry name" value="ANK"/>
    <property type="match status" value="1"/>
</dbReference>
<keyword evidence="1" id="KW-0677">Repeat</keyword>
<dbReference type="VEuPathDB" id="TrichDB:TVAGG3_0613700"/>
<feature type="repeat" description="ANK" evidence="3">
    <location>
        <begin position="11"/>
        <end position="43"/>
    </location>
</feature>
<dbReference type="RefSeq" id="XP_001318527.1">
    <property type="nucleotide sequence ID" value="XM_001318492.1"/>
</dbReference>
<protein>
    <submittedName>
        <fullName evidence="4">Uncharacterized protein</fullName>
    </submittedName>
</protein>
<accession>A2EM45</accession>
<dbReference type="SUPFAM" id="SSF48403">
    <property type="entry name" value="Ankyrin repeat"/>
    <property type="match status" value="1"/>
</dbReference>
<dbReference type="SMR" id="A2EM45"/>
<organism evidence="4 5">
    <name type="scientific">Trichomonas vaginalis (strain ATCC PRA-98 / G3)</name>
    <dbReference type="NCBI Taxonomy" id="412133"/>
    <lineage>
        <taxon>Eukaryota</taxon>
        <taxon>Metamonada</taxon>
        <taxon>Parabasalia</taxon>
        <taxon>Trichomonadida</taxon>
        <taxon>Trichomonadidae</taxon>
        <taxon>Trichomonas</taxon>
    </lineage>
</organism>
<evidence type="ECO:0000256" key="1">
    <source>
        <dbReference type="ARBA" id="ARBA00022737"/>
    </source>
</evidence>
<name>A2EM45_TRIV3</name>
<dbReference type="Proteomes" id="UP000001542">
    <property type="component" value="Unassembled WGS sequence"/>
</dbReference>
<keyword evidence="5" id="KW-1185">Reference proteome</keyword>
<dbReference type="PROSITE" id="PS50088">
    <property type="entry name" value="ANK_REPEAT"/>
    <property type="match status" value="1"/>
</dbReference>
<dbReference type="EMBL" id="DS113427">
    <property type="protein sequence ID" value="EAY06304.1"/>
    <property type="molecule type" value="Genomic_DNA"/>
</dbReference>
<proteinExistence type="predicted"/>
<dbReference type="PANTHER" id="PTHR24171">
    <property type="entry name" value="ANKYRIN REPEAT DOMAIN-CONTAINING PROTEIN 39-RELATED"/>
    <property type="match status" value="1"/>
</dbReference>
<dbReference type="InParanoid" id="A2EM45"/>
<dbReference type="InterPro" id="IPR002110">
    <property type="entry name" value="Ankyrin_rpt"/>
</dbReference>
<dbReference type="PROSITE" id="PS50297">
    <property type="entry name" value="ANK_REP_REGION"/>
    <property type="match status" value="1"/>
</dbReference>
<reference evidence="4" key="2">
    <citation type="journal article" date="2007" name="Science">
        <title>Draft genome sequence of the sexually transmitted pathogen Trichomonas vaginalis.</title>
        <authorList>
            <person name="Carlton J.M."/>
            <person name="Hirt R.P."/>
            <person name="Silva J.C."/>
            <person name="Delcher A.L."/>
            <person name="Schatz M."/>
            <person name="Zhao Q."/>
            <person name="Wortman J.R."/>
            <person name="Bidwell S.L."/>
            <person name="Alsmark U.C.M."/>
            <person name="Besteiro S."/>
            <person name="Sicheritz-Ponten T."/>
            <person name="Noel C.J."/>
            <person name="Dacks J.B."/>
            <person name="Foster P.G."/>
            <person name="Simillion C."/>
            <person name="Van de Peer Y."/>
            <person name="Miranda-Saavedra D."/>
            <person name="Barton G.J."/>
            <person name="Westrop G.D."/>
            <person name="Mueller S."/>
            <person name="Dessi D."/>
            <person name="Fiori P.L."/>
            <person name="Ren Q."/>
            <person name="Paulsen I."/>
            <person name="Zhang H."/>
            <person name="Bastida-Corcuera F.D."/>
            <person name="Simoes-Barbosa A."/>
            <person name="Brown M.T."/>
            <person name="Hayes R.D."/>
            <person name="Mukherjee M."/>
            <person name="Okumura C.Y."/>
            <person name="Schneider R."/>
            <person name="Smith A.J."/>
            <person name="Vanacova S."/>
            <person name="Villalvazo M."/>
            <person name="Haas B.J."/>
            <person name="Pertea M."/>
            <person name="Feldblyum T.V."/>
            <person name="Utterback T.R."/>
            <person name="Shu C.L."/>
            <person name="Osoegawa K."/>
            <person name="de Jong P.J."/>
            <person name="Hrdy I."/>
            <person name="Horvathova L."/>
            <person name="Zubacova Z."/>
            <person name="Dolezal P."/>
            <person name="Malik S.B."/>
            <person name="Logsdon J.M. Jr."/>
            <person name="Henze K."/>
            <person name="Gupta A."/>
            <person name="Wang C.C."/>
            <person name="Dunne R.L."/>
            <person name="Upcroft J.A."/>
            <person name="Upcroft P."/>
            <person name="White O."/>
            <person name="Salzberg S.L."/>
            <person name="Tang P."/>
            <person name="Chiu C.-H."/>
            <person name="Lee Y.-S."/>
            <person name="Embley T.M."/>
            <person name="Coombs G.H."/>
            <person name="Mottram J.C."/>
            <person name="Tachezy J."/>
            <person name="Fraser-Liggett C.M."/>
            <person name="Johnson P.J."/>
        </authorList>
    </citation>
    <scope>NUCLEOTIDE SEQUENCE [LARGE SCALE GENOMIC DNA]</scope>
    <source>
        <strain evidence="4">G3</strain>
    </source>
</reference>
<keyword evidence="2 3" id="KW-0040">ANK repeat</keyword>
<dbReference type="Pfam" id="PF13857">
    <property type="entry name" value="Ank_5"/>
    <property type="match status" value="1"/>
</dbReference>
<dbReference type="OrthoDB" id="1585644at2759"/>
<dbReference type="Gene3D" id="1.25.40.20">
    <property type="entry name" value="Ankyrin repeat-containing domain"/>
    <property type="match status" value="1"/>
</dbReference>
<dbReference type="KEGG" id="tva:4764179"/>
<reference evidence="4" key="1">
    <citation type="submission" date="2006-10" db="EMBL/GenBank/DDBJ databases">
        <authorList>
            <person name="Amadeo P."/>
            <person name="Zhao Q."/>
            <person name="Wortman J."/>
            <person name="Fraser-Liggett C."/>
            <person name="Carlton J."/>
        </authorList>
    </citation>
    <scope>NUCLEOTIDE SEQUENCE</scope>
    <source>
        <strain evidence="4">G3</strain>
    </source>
</reference>
<evidence type="ECO:0000256" key="2">
    <source>
        <dbReference type="ARBA" id="ARBA00023043"/>
    </source>
</evidence>
<dbReference type="VEuPathDB" id="TrichDB:TVAG_475380"/>